<dbReference type="GeneID" id="19895638"/>
<dbReference type="FunFam" id="3.30.470.30:FF:000016">
    <property type="entry name" value="DNA ligase"/>
    <property type="match status" value="1"/>
</dbReference>
<dbReference type="GO" id="GO:0003677">
    <property type="term" value="F:DNA binding"/>
    <property type="evidence" value="ECO:0007669"/>
    <property type="project" value="InterPro"/>
</dbReference>
<evidence type="ECO:0000256" key="2">
    <source>
        <dbReference type="ARBA" id="ARBA00007572"/>
    </source>
</evidence>
<dbReference type="Proteomes" id="UP000011958">
    <property type="component" value="Unassembled WGS sequence"/>
</dbReference>
<evidence type="ECO:0000256" key="7">
    <source>
        <dbReference type="ARBA" id="ARBA00022741"/>
    </source>
</evidence>
<keyword evidence="9" id="KW-0067">ATP-binding</keyword>
<evidence type="ECO:0000256" key="8">
    <source>
        <dbReference type="ARBA" id="ARBA00022763"/>
    </source>
</evidence>
<dbReference type="OrthoDB" id="206088at2759"/>
<keyword evidence="13" id="KW-0131">Cell cycle</keyword>
<dbReference type="STRING" id="1069680.M7P7E4"/>
<dbReference type="CDD" id="cd07969">
    <property type="entry name" value="OBF_DNA_ligase_I"/>
    <property type="match status" value="1"/>
</dbReference>
<dbReference type="PROSITE" id="PS50160">
    <property type="entry name" value="DNA_LIGASE_A3"/>
    <property type="match status" value="1"/>
</dbReference>
<comment type="similarity">
    <text evidence="2 17">Belongs to the ATP-dependent DNA ligase family.</text>
</comment>
<gene>
    <name evidence="19" type="ORF">PNEG_01944</name>
</gene>
<dbReference type="GO" id="GO:0003910">
    <property type="term" value="F:DNA ligase (ATP) activity"/>
    <property type="evidence" value="ECO:0007669"/>
    <property type="project" value="UniProtKB-EC"/>
</dbReference>
<dbReference type="GO" id="GO:0005634">
    <property type="term" value="C:nucleus"/>
    <property type="evidence" value="ECO:0007669"/>
    <property type="project" value="UniProtKB-SubCell"/>
</dbReference>
<evidence type="ECO:0000256" key="9">
    <source>
        <dbReference type="ARBA" id="ARBA00022840"/>
    </source>
</evidence>
<reference evidence="20" key="1">
    <citation type="journal article" date="2016" name="Nat. Commun.">
        <title>Genome analysis of three Pneumocystis species reveals adaptation mechanisms to life exclusively in mammalian hosts.</title>
        <authorList>
            <person name="Ma L."/>
            <person name="Chen Z."/>
            <person name="Huang D.W."/>
            <person name="Kutty G."/>
            <person name="Ishihara M."/>
            <person name="Wang H."/>
            <person name="Abouelleil A."/>
            <person name="Bishop L."/>
            <person name="Davey E."/>
            <person name="Deng R."/>
            <person name="Deng X."/>
            <person name="Fan L."/>
            <person name="Fantoni G."/>
            <person name="Fitzgerald M."/>
            <person name="Gogineni E."/>
            <person name="Goldberg J.M."/>
            <person name="Handley G."/>
            <person name="Hu X."/>
            <person name="Huber C."/>
            <person name="Jiao X."/>
            <person name="Jones K."/>
            <person name="Levin J.Z."/>
            <person name="Liu Y."/>
            <person name="Macdonald P."/>
            <person name="Melnikov A."/>
            <person name="Raley C."/>
            <person name="Sassi M."/>
            <person name="Sherman B.T."/>
            <person name="Song X."/>
            <person name="Sykes S."/>
            <person name="Tran B."/>
            <person name="Walsh L."/>
            <person name="Xia Y."/>
            <person name="Yang J."/>
            <person name="Young S."/>
            <person name="Zeng Q."/>
            <person name="Zheng X."/>
            <person name="Stephens R."/>
            <person name="Nusbaum C."/>
            <person name="Birren B.W."/>
            <person name="Azadi P."/>
            <person name="Lempicki R.A."/>
            <person name="Cuomo C.A."/>
            <person name="Kovacs J.A."/>
        </authorList>
    </citation>
    <scope>NUCLEOTIDE SEQUENCE [LARGE SCALE GENOMIC DNA]</scope>
    <source>
        <strain evidence="20">B123</strain>
    </source>
</reference>
<organism evidence="19 20">
    <name type="scientific">Pneumocystis murina (strain B123)</name>
    <name type="common">Mouse pneumocystis pneumonia agent</name>
    <name type="synonym">Pneumocystis carinii f. sp. muris</name>
    <dbReference type="NCBI Taxonomy" id="1069680"/>
    <lineage>
        <taxon>Eukaryota</taxon>
        <taxon>Fungi</taxon>
        <taxon>Dikarya</taxon>
        <taxon>Ascomycota</taxon>
        <taxon>Taphrinomycotina</taxon>
        <taxon>Pneumocystomycetes</taxon>
        <taxon>Pneumocystaceae</taxon>
        <taxon>Pneumocystis</taxon>
    </lineage>
</organism>
<protein>
    <recommendedName>
        <fullName evidence="15">DNA ligase 1</fullName>
        <ecNumber evidence="3">6.5.1.1</ecNumber>
    </recommendedName>
    <alternativeName>
        <fullName evidence="16">DNA ligase I</fullName>
    </alternativeName>
</protein>
<dbReference type="Gene3D" id="3.30.1490.70">
    <property type="match status" value="1"/>
</dbReference>
<feature type="domain" description="ATP-dependent DNA ligase family profile" evidence="18">
    <location>
        <begin position="449"/>
        <end position="586"/>
    </location>
</feature>
<dbReference type="GO" id="GO:0006310">
    <property type="term" value="P:DNA recombination"/>
    <property type="evidence" value="ECO:0007669"/>
    <property type="project" value="UniProtKB-KW"/>
</dbReference>
<dbReference type="GO" id="GO:0005739">
    <property type="term" value="C:mitochondrion"/>
    <property type="evidence" value="ECO:0007669"/>
    <property type="project" value="TreeGrafter"/>
</dbReference>
<keyword evidence="11" id="KW-0234">DNA repair</keyword>
<dbReference type="FunFam" id="2.40.50.140:FF:000062">
    <property type="entry name" value="DNA ligase"/>
    <property type="match status" value="1"/>
</dbReference>
<dbReference type="InterPro" id="IPR036599">
    <property type="entry name" value="DNA_ligase_N_sf"/>
</dbReference>
<dbReference type="EC" id="6.5.1.1" evidence="3"/>
<dbReference type="Pfam" id="PF01068">
    <property type="entry name" value="DNA_ligase_A_M"/>
    <property type="match status" value="1"/>
</dbReference>
<evidence type="ECO:0000256" key="3">
    <source>
        <dbReference type="ARBA" id="ARBA00012727"/>
    </source>
</evidence>
<dbReference type="SUPFAM" id="SSF56091">
    <property type="entry name" value="DNA ligase/mRNA capping enzyme, catalytic domain"/>
    <property type="match status" value="1"/>
</dbReference>
<comment type="catalytic activity">
    <reaction evidence="14">
        <text>ATP + (deoxyribonucleotide)n-3'-hydroxyl + 5'-phospho-(deoxyribonucleotide)m = (deoxyribonucleotide)n+m + AMP + diphosphate.</text>
        <dbReference type="EC" id="6.5.1.1"/>
    </reaction>
</comment>
<evidence type="ECO:0000256" key="10">
    <source>
        <dbReference type="ARBA" id="ARBA00023172"/>
    </source>
</evidence>
<evidence type="ECO:0000256" key="15">
    <source>
        <dbReference type="ARBA" id="ARBA00041131"/>
    </source>
</evidence>
<dbReference type="Pfam" id="PF04679">
    <property type="entry name" value="DNA_ligase_A_C"/>
    <property type="match status" value="1"/>
</dbReference>
<keyword evidence="10" id="KW-0233">DNA recombination</keyword>
<evidence type="ECO:0000256" key="13">
    <source>
        <dbReference type="ARBA" id="ARBA00023306"/>
    </source>
</evidence>
<sequence>MVKSSFIKKSILDSFFNTNSKNSEKKDESKDENNSLVKKRKIFKELSGNKENKGDSESIFPNTSESCSISCVLEDKNVEKSEFNQFLSENEKNSLQKEPILYSFLCETFEKIESTSKRLDILSYTIDFLFSVLKKSPENLLQCVYLMINRISSDYQGLELGIGESLLIKAIGESMGRSITKIKEDYKEYGDLGLVAMNSRNNQPTMFKFSVLTVPNVFKSLKEIATTSGKDSQVKKLGIIKKLLSSANGNETKFIIRSLEGKLRIGLAEKTVLISLAHAVKKMEIERDNSIVTPSCLTNAENIIKQVFSQVPSYDIIVPTLLTHGIQDLSKYCKLTSGIPLKPMLAKPTKTISEVLDRFENHSFTCEYKYDGERTQIHLTNNGEIKIFSRNSENISDKYPDIIEIIPKVTKDGVTSFVLDCESVAWDRIKKMIQPFQILSTRKKKEVNVESIKVNICIFAFDILYLNGEPLIFKPLNERRDILFQSFKPLEGTFSFVQFNDAKSLEDIQMFLEKSIQDSCEGLMIKMLDGEESAYEPSKRSRNWLKIKKDYMSNIGDSLDLVVLGGFYGKGKRTNTYGAYLLGCYKSDKGVYETICKLGTGFSDEILESYASFFNNHILEHKKSYYHHSAKGEQPDVWFEPVAVWEVLAADLSISPKYLAAVGMVDPNKGISLRFPRYIRARNDKTPEQATTSQQVAQMYQAQISRLKSTFKHDPDDDYDY</sequence>
<keyword evidence="12" id="KW-0539">Nucleus</keyword>
<dbReference type="InterPro" id="IPR012310">
    <property type="entry name" value="DNA_ligase_ATP-dep_cent"/>
</dbReference>
<evidence type="ECO:0000256" key="4">
    <source>
        <dbReference type="ARBA" id="ARBA00022598"/>
    </source>
</evidence>
<dbReference type="PANTHER" id="PTHR45674:SF4">
    <property type="entry name" value="DNA LIGASE 1"/>
    <property type="match status" value="1"/>
</dbReference>
<dbReference type="GO" id="GO:0051301">
    <property type="term" value="P:cell division"/>
    <property type="evidence" value="ECO:0007669"/>
    <property type="project" value="UniProtKB-KW"/>
</dbReference>
<dbReference type="GO" id="GO:1903461">
    <property type="term" value="P:Okazaki fragment processing involved in mitotic DNA replication"/>
    <property type="evidence" value="ECO:0007669"/>
    <property type="project" value="TreeGrafter"/>
</dbReference>
<evidence type="ECO:0000256" key="11">
    <source>
        <dbReference type="ARBA" id="ARBA00023204"/>
    </source>
</evidence>
<dbReference type="SUPFAM" id="SSF50249">
    <property type="entry name" value="Nucleic acid-binding proteins"/>
    <property type="match status" value="1"/>
</dbReference>
<dbReference type="SUPFAM" id="SSF117018">
    <property type="entry name" value="ATP-dependent DNA ligase DNA-binding domain"/>
    <property type="match status" value="1"/>
</dbReference>
<keyword evidence="8" id="KW-0227">DNA damage</keyword>
<keyword evidence="6" id="KW-0235">DNA replication</keyword>
<evidence type="ECO:0000256" key="17">
    <source>
        <dbReference type="RuleBase" id="RU004196"/>
    </source>
</evidence>
<name>M7P7E4_PNEMU</name>
<dbReference type="Gene3D" id="1.10.3260.10">
    <property type="entry name" value="DNA ligase, ATP-dependent, N-terminal domain"/>
    <property type="match status" value="1"/>
</dbReference>
<dbReference type="InterPro" id="IPR000977">
    <property type="entry name" value="DNA_ligase_ATP-dep"/>
</dbReference>
<dbReference type="CDD" id="cd07900">
    <property type="entry name" value="Adenylation_DNA_ligase_I_Euk"/>
    <property type="match status" value="1"/>
</dbReference>
<dbReference type="HOGENOM" id="CLU_005138_4_2_1"/>
<dbReference type="InterPro" id="IPR012309">
    <property type="entry name" value="DNA_ligase_ATP-dep_C"/>
</dbReference>
<comment type="subcellular location">
    <subcellularLocation>
        <location evidence="1">Nucleus</location>
    </subcellularLocation>
</comment>
<dbReference type="PROSITE" id="PS00333">
    <property type="entry name" value="DNA_LIGASE_A2"/>
    <property type="match status" value="1"/>
</dbReference>
<dbReference type="FunFam" id="1.10.3260.10:FF:000001">
    <property type="entry name" value="DNA ligase"/>
    <property type="match status" value="1"/>
</dbReference>
<dbReference type="eggNOG" id="KOG0967">
    <property type="taxonomic scope" value="Eukaryota"/>
</dbReference>
<dbReference type="AlphaFoldDB" id="M7P7E4"/>
<dbReference type="Gene3D" id="3.30.470.30">
    <property type="entry name" value="DNA ligase/mRNA capping enzyme"/>
    <property type="match status" value="1"/>
</dbReference>
<dbReference type="OMA" id="WIKYKRD"/>
<dbReference type="PANTHER" id="PTHR45674">
    <property type="entry name" value="DNA LIGASE 1/3 FAMILY MEMBER"/>
    <property type="match status" value="1"/>
</dbReference>
<evidence type="ECO:0000256" key="1">
    <source>
        <dbReference type="ARBA" id="ARBA00004123"/>
    </source>
</evidence>
<keyword evidence="4" id="KW-0436">Ligase</keyword>
<dbReference type="Gene3D" id="2.40.50.140">
    <property type="entry name" value="Nucleic acid-binding proteins"/>
    <property type="match status" value="1"/>
</dbReference>
<keyword evidence="5" id="KW-0132">Cell division</keyword>
<evidence type="ECO:0000256" key="12">
    <source>
        <dbReference type="ARBA" id="ARBA00023242"/>
    </source>
</evidence>
<dbReference type="InterPro" id="IPR050191">
    <property type="entry name" value="ATP-dep_DNA_ligase"/>
</dbReference>
<dbReference type="RefSeq" id="XP_007873921.1">
    <property type="nucleotide sequence ID" value="XM_007875730.1"/>
</dbReference>
<dbReference type="NCBIfam" id="TIGR00574">
    <property type="entry name" value="dnl1"/>
    <property type="match status" value="1"/>
</dbReference>
<dbReference type="GO" id="GO:0005524">
    <property type="term" value="F:ATP binding"/>
    <property type="evidence" value="ECO:0007669"/>
    <property type="project" value="UniProtKB-KW"/>
</dbReference>
<comment type="caution">
    <text evidence="19">The sequence shown here is derived from an EMBL/GenBank/DDBJ whole genome shotgun (WGS) entry which is preliminary data.</text>
</comment>
<dbReference type="InterPro" id="IPR012340">
    <property type="entry name" value="NA-bd_OB-fold"/>
</dbReference>
<proteinExistence type="inferred from homology"/>
<evidence type="ECO:0000256" key="16">
    <source>
        <dbReference type="ARBA" id="ARBA00041666"/>
    </source>
</evidence>
<evidence type="ECO:0000256" key="6">
    <source>
        <dbReference type="ARBA" id="ARBA00022705"/>
    </source>
</evidence>
<evidence type="ECO:0000313" key="19">
    <source>
        <dbReference type="EMBL" id="EMR09760.1"/>
    </source>
</evidence>
<dbReference type="GO" id="GO:0071897">
    <property type="term" value="P:DNA biosynthetic process"/>
    <property type="evidence" value="ECO:0007669"/>
    <property type="project" value="InterPro"/>
</dbReference>
<accession>M7P7E4</accession>
<dbReference type="InterPro" id="IPR016059">
    <property type="entry name" value="DNA_ligase_ATP-dep_CS"/>
</dbReference>
<evidence type="ECO:0000256" key="14">
    <source>
        <dbReference type="ARBA" id="ARBA00034003"/>
    </source>
</evidence>
<keyword evidence="20" id="KW-1185">Reference proteome</keyword>
<evidence type="ECO:0000259" key="18">
    <source>
        <dbReference type="PROSITE" id="PS50160"/>
    </source>
</evidence>
<dbReference type="Pfam" id="PF04675">
    <property type="entry name" value="DNA_ligase_A_N"/>
    <property type="match status" value="1"/>
</dbReference>
<keyword evidence="7" id="KW-0547">Nucleotide-binding</keyword>
<evidence type="ECO:0000313" key="20">
    <source>
        <dbReference type="Proteomes" id="UP000011958"/>
    </source>
</evidence>
<dbReference type="VEuPathDB" id="FungiDB:PNEG_01944"/>
<evidence type="ECO:0000256" key="5">
    <source>
        <dbReference type="ARBA" id="ARBA00022618"/>
    </source>
</evidence>
<dbReference type="GO" id="GO:0006281">
    <property type="term" value="P:DNA repair"/>
    <property type="evidence" value="ECO:0007669"/>
    <property type="project" value="UniProtKB-KW"/>
</dbReference>
<dbReference type="InterPro" id="IPR012308">
    <property type="entry name" value="DNA_ligase_ATP-dep_N"/>
</dbReference>
<dbReference type="EMBL" id="AFWA02000009">
    <property type="protein sequence ID" value="EMR09760.1"/>
    <property type="molecule type" value="Genomic_DNA"/>
</dbReference>